<keyword evidence="13" id="KW-1185">Reference proteome</keyword>
<dbReference type="GO" id="GO:0005524">
    <property type="term" value="F:ATP binding"/>
    <property type="evidence" value="ECO:0007669"/>
    <property type="project" value="InterPro"/>
</dbReference>
<gene>
    <name evidence="14" type="primary">LOC110805776</name>
</gene>
<feature type="chain" id="PRO_5040159900" evidence="11">
    <location>
        <begin position="22"/>
        <end position="676"/>
    </location>
</feature>
<dbReference type="SUPFAM" id="SSF52058">
    <property type="entry name" value="L domain-like"/>
    <property type="match status" value="1"/>
</dbReference>
<reference evidence="14" key="2">
    <citation type="submission" date="2025-08" db="UniProtKB">
        <authorList>
            <consortium name="RefSeq"/>
        </authorList>
    </citation>
    <scope>IDENTIFICATION</scope>
    <source>
        <tissue evidence="14">Leaf</tissue>
    </source>
</reference>
<dbReference type="PROSITE" id="PS50011">
    <property type="entry name" value="PROTEIN_KINASE_DOM"/>
    <property type="match status" value="1"/>
</dbReference>
<dbReference type="SMART" id="SM00369">
    <property type="entry name" value="LRR_TYP"/>
    <property type="match status" value="3"/>
</dbReference>
<evidence type="ECO:0000313" key="14">
    <source>
        <dbReference type="RefSeq" id="XP_021867094.1"/>
    </source>
</evidence>
<dbReference type="RefSeq" id="XP_021867094.1">
    <property type="nucleotide sequence ID" value="XM_022011402.2"/>
</dbReference>
<dbReference type="Pfam" id="PF00560">
    <property type="entry name" value="LRR_1"/>
    <property type="match status" value="2"/>
</dbReference>
<keyword evidence="7 10" id="KW-0472">Membrane</keyword>
<evidence type="ECO:0000256" key="5">
    <source>
        <dbReference type="ARBA" id="ARBA00022737"/>
    </source>
</evidence>
<keyword evidence="3 10" id="KW-0812">Transmembrane</keyword>
<keyword evidence="2" id="KW-0433">Leucine-rich repeat</keyword>
<dbReference type="InterPro" id="IPR011009">
    <property type="entry name" value="Kinase-like_dom_sf"/>
</dbReference>
<dbReference type="Gene3D" id="3.80.10.10">
    <property type="entry name" value="Ribonuclease Inhibitor"/>
    <property type="match status" value="1"/>
</dbReference>
<keyword evidence="4 11" id="KW-0732">Signal</keyword>
<dbReference type="AlphaFoldDB" id="A0A9R0JID7"/>
<dbReference type="InterPro" id="IPR032675">
    <property type="entry name" value="LRR_dom_sf"/>
</dbReference>
<evidence type="ECO:0000256" key="8">
    <source>
        <dbReference type="ARBA" id="ARBA00023170"/>
    </source>
</evidence>
<dbReference type="Gene3D" id="1.10.510.10">
    <property type="entry name" value="Transferase(Phosphotransferase) domain 1"/>
    <property type="match status" value="1"/>
</dbReference>
<feature type="signal peptide" evidence="11">
    <location>
        <begin position="1"/>
        <end position="21"/>
    </location>
</feature>
<keyword evidence="6 10" id="KW-1133">Transmembrane helix</keyword>
<evidence type="ECO:0000313" key="13">
    <source>
        <dbReference type="Proteomes" id="UP000813463"/>
    </source>
</evidence>
<feature type="domain" description="Protein kinase" evidence="12">
    <location>
        <begin position="391"/>
        <end position="666"/>
    </location>
</feature>
<keyword evidence="5" id="KW-0677">Repeat</keyword>
<evidence type="ECO:0000256" key="3">
    <source>
        <dbReference type="ARBA" id="ARBA00022692"/>
    </source>
</evidence>
<protein>
    <submittedName>
        <fullName evidence="14">Protein STRUBBELIG-RECEPTOR FAMILY 5 isoform X1</fullName>
    </submittedName>
</protein>
<dbReference type="PANTHER" id="PTHR48007">
    <property type="entry name" value="LEUCINE-RICH REPEAT RECEPTOR-LIKE PROTEIN KINASE PXC1"/>
    <property type="match status" value="1"/>
</dbReference>
<organism evidence="13 14">
    <name type="scientific">Spinacia oleracea</name>
    <name type="common">Spinach</name>
    <dbReference type="NCBI Taxonomy" id="3562"/>
    <lineage>
        <taxon>Eukaryota</taxon>
        <taxon>Viridiplantae</taxon>
        <taxon>Streptophyta</taxon>
        <taxon>Embryophyta</taxon>
        <taxon>Tracheophyta</taxon>
        <taxon>Spermatophyta</taxon>
        <taxon>Magnoliopsida</taxon>
        <taxon>eudicotyledons</taxon>
        <taxon>Gunneridae</taxon>
        <taxon>Pentapetalae</taxon>
        <taxon>Caryophyllales</taxon>
        <taxon>Chenopodiaceae</taxon>
        <taxon>Chenopodioideae</taxon>
        <taxon>Anserineae</taxon>
        <taxon>Spinacia</taxon>
    </lineage>
</organism>
<reference evidence="13" key="1">
    <citation type="journal article" date="2021" name="Nat. Commun.">
        <title>Genomic analyses provide insights into spinach domestication and the genetic basis of agronomic traits.</title>
        <authorList>
            <person name="Cai X."/>
            <person name="Sun X."/>
            <person name="Xu C."/>
            <person name="Sun H."/>
            <person name="Wang X."/>
            <person name="Ge C."/>
            <person name="Zhang Z."/>
            <person name="Wang Q."/>
            <person name="Fei Z."/>
            <person name="Jiao C."/>
            <person name="Wang Q."/>
        </authorList>
    </citation>
    <scope>NUCLEOTIDE SEQUENCE [LARGE SCALE GENOMIC DNA]</scope>
    <source>
        <strain evidence="13">cv. Varoflay</strain>
    </source>
</reference>
<dbReference type="KEGG" id="soe:110805776"/>
<evidence type="ECO:0000256" key="9">
    <source>
        <dbReference type="SAM" id="MobiDB-lite"/>
    </source>
</evidence>
<evidence type="ECO:0000259" key="12">
    <source>
        <dbReference type="PROSITE" id="PS50011"/>
    </source>
</evidence>
<dbReference type="FunFam" id="3.30.200.20:FF:000125">
    <property type="entry name" value="Protein STRUBBELIG-RECEPTOR FAMILY 8"/>
    <property type="match status" value="1"/>
</dbReference>
<sequence>MSPNFIGLWLFSLGILTLVHSKTDSKDVAALNVMYTSLNSPKKLKDWEASGGDPCADGWTGIECSGSSVTEINLSGLGLSGSLGYQLSNLASVTNFDVSNNKLSGDIPYQLPPNVNHLDLSNNGFTGTVPYSISLMKSLKDLDLSHNQLNGQLTDMFSSLSNLGLLDLSYNKLSGSLPQSFGSLSSLSSLFLQDNQLNGQINVLAKLKLNELNLANNKFSGWIPNELTKLKKIDIEGNSWSSGQPPPGMTSSGNIKSTHMEKGGMSGIMIAVIIMGILVVIAIVLAILSRTRSSFSSSLFEEHDDQSDRKSLNYFGSNRYTTDPGTDKGFKDHEVKALQSSGPISLKPSLSNRMKSFRNKEPGSNAASQRKVSFEITLYTLAELQTATSNFAMSRLLGEGSIGRVYKAKRPDGKVIVVKKISSSFFQDGKGEKFSDVVSSLSKIYHPNVVELSGHCSEQRHNMLVYDFFRNGSIHGYLHLSDEFSRPLTWNTRVKIALGTAQAVEYLHETCSLVHRSIKSSNILLDMELNPRLTECGLASFYQEAGGNQGGGWFAPECTNAASYTFKSDVYSFGVVMLELLTGRMPFDSTKPKSEQYLVQWALSQLHDIDALDRMVDPSLRGLYPPKSISQFADIVALCVQMEPEFRPPMSEVVQSLLRLVKRPSLSNRGLDDYEY</sequence>
<keyword evidence="8" id="KW-0675">Receptor</keyword>
<dbReference type="Pfam" id="PF13855">
    <property type="entry name" value="LRR_8"/>
    <property type="match status" value="1"/>
</dbReference>
<dbReference type="Gene3D" id="3.30.200.20">
    <property type="entry name" value="Phosphorylase Kinase, domain 1"/>
    <property type="match status" value="1"/>
</dbReference>
<evidence type="ECO:0000256" key="6">
    <source>
        <dbReference type="ARBA" id="ARBA00022989"/>
    </source>
</evidence>
<evidence type="ECO:0000256" key="11">
    <source>
        <dbReference type="SAM" id="SignalP"/>
    </source>
</evidence>
<dbReference type="PRINTS" id="PR00019">
    <property type="entry name" value="LEURICHRPT"/>
</dbReference>
<dbReference type="InterPro" id="IPR001611">
    <property type="entry name" value="Leu-rich_rpt"/>
</dbReference>
<dbReference type="InterPro" id="IPR046959">
    <property type="entry name" value="PRK1-6/SRF4-like"/>
</dbReference>
<dbReference type="Pfam" id="PF08263">
    <property type="entry name" value="LRRNT_2"/>
    <property type="match status" value="1"/>
</dbReference>
<evidence type="ECO:0000256" key="10">
    <source>
        <dbReference type="SAM" id="Phobius"/>
    </source>
</evidence>
<feature type="compositionally biased region" description="Polar residues" evidence="9">
    <location>
        <begin position="314"/>
        <end position="324"/>
    </location>
</feature>
<dbReference type="InterPro" id="IPR003591">
    <property type="entry name" value="Leu-rich_rpt_typical-subtyp"/>
</dbReference>
<evidence type="ECO:0000256" key="7">
    <source>
        <dbReference type="ARBA" id="ARBA00023136"/>
    </source>
</evidence>
<dbReference type="GO" id="GO:0016020">
    <property type="term" value="C:membrane"/>
    <property type="evidence" value="ECO:0007669"/>
    <property type="project" value="UniProtKB-SubCell"/>
</dbReference>
<dbReference type="InterPro" id="IPR000719">
    <property type="entry name" value="Prot_kinase_dom"/>
</dbReference>
<accession>A0A9R0JID7</accession>
<dbReference type="Pfam" id="PF07714">
    <property type="entry name" value="PK_Tyr_Ser-Thr"/>
    <property type="match status" value="1"/>
</dbReference>
<evidence type="ECO:0000256" key="4">
    <source>
        <dbReference type="ARBA" id="ARBA00022729"/>
    </source>
</evidence>
<name>A0A9R0JID7_SPIOL</name>
<evidence type="ECO:0000256" key="2">
    <source>
        <dbReference type="ARBA" id="ARBA00022614"/>
    </source>
</evidence>
<evidence type="ECO:0000256" key="1">
    <source>
        <dbReference type="ARBA" id="ARBA00004370"/>
    </source>
</evidence>
<dbReference type="SUPFAM" id="SSF56112">
    <property type="entry name" value="Protein kinase-like (PK-like)"/>
    <property type="match status" value="1"/>
</dbReference>
<feature type="region of interest" description="Disordered" evidence="9">
    <location>
        <begin position="311"/>
        <end position="331"/>
    </location>
</feature>
<dbReference type="Proteomes" id="UP000813463">
    <property type="component" value="Chromosome 1"/>
</dbReference>
<dbReference type="OrthoDB" id="4062651at2759"/>
<dbReference type="FunFam" id="3.80.10.10:FF:000062">
    <property type="entry name" value="protein STRUBBELIG-RECEPTOR FAMILY 3"/>
    <property type="match status" value="1"/>
</dbReference>
<dbReference type="GeneID" id="110805776"/>
<dbReference type="PANTHER" id="PTHR48007:SF13">
    <property type="entry name" value="PROTEIN STRUBBELIG-RECEPTOR FAMILY 4"/>
    <property type="match status" value="1"/>
</dbReference>
<comment type="subcellular location">
    <subcellularLocation>
        <location evidence="1">Membrane</location>
    </subcellularLocation>
</comment>
<dbReference type="InterPro" id="IPR013210">
    <property type="entry name" value="LRR_N_plant-typ"/>
</dbReference>
<dbReference type="InterPro" id="IPR001245">
    <property type="entry name" value="Ser-Thr/Tyr_kinase_cat_dom"/>
</dbReference>
<dbReference type="GO" id="GO:0004672">
    <property type="term" value="F:protein kinase activity"/>
    <property type="evidence" value="ECO:0000318"/>
    <property type="project" value="GO_Central"/>
</dbReference>
<dbReference type="FunFam" id="1.10.510.10:FF:000095">
    <property type="entry name" value="protein STRUBBELIG-RECEPTOR FAMILY 8"/>
    <property type="match status" value="1"/>
</dbReference>
<proteinExistence type="predicted"/>
<feature type="transmembrane region" description="Helical" evidence="10">
    <location>
        <begin position="264"/>
        <end position="288"/>
    </location>
</feature>